<dbReference type="AlphaFoldDB" id="A0A812VX49"/>
<feature type="non-terminal residue" evidence="1">
    <location>
        <position position="131"/>
    </location>
</feature>
<dbReference type="OrthoDB" id="10413090at2759"/>
<dbReference type="Proteomes" id="UP000649617">
    <property type="component" value="Unassembled WGS sequence"/>
</dbReference>
<evidence type="ECO:0000313" key="2">
    <source>
        <dbReference type="Proteomes" id="UP000649617"/>
    </source>
</evidence>
<keyword evidence="2" id="KW-1185">Reference proteome</keyword>
<comment type="caution">
    <text evidence="1">The sequence shown here is derived from an EMBL/GenBank/DDBJ whole genome shotgun (WGS) entry which is preliminary data.</text>
</comment>
<dbReference type="EMBL" id="CAJNIZ010043012">
    <property type="protein sequence ID" value="CAE7647048.1"/>
    <property type="molecule type" value="Genomic_DNA"/>
</dbReference>
<name>A0A812VX49_SYMPI</name>
<proteinExistence type="predicted"/>
<protein>
    <submittedName>
        <fullName evidence="1">Uncharacterized protein</fullName>
    </submittedName>
</protein>
<sequence length="131" mass="14486">MDSGAGVDAVSPFNPGQLYKGLPSVTIDIDGEPIVVKIDSVYGPQPTKVGGVTPGPNDYFQLPMNANEHAPNGLHKKWCDFTITEQKMAVYQVARMNKMRQEHADAWMDRVADYVRLQTLQKETDALPPSQ</sequence>
<accession>A0A812VX49</accession>
<reference evidence="1" key="1">
    <citation type="submission" date="2021-02" db="EMBL/GenBank/DDBJ databases">
        <authorList>
            <person name="Dougan E. K."/>
            <person name="Rhodes N."/>
            <person name="Thang M."/>
            <person name="Chan C."/>
        </authorList>
    </citation>
    <scope>NUCLEOTIDE SEQUENCE</scope>
</reference>
<organism evidence="1 2">
    <name type="scientific">Symbiodinium pilosum</name>
    <name type="common">Dinoflagellate</name>
    <dbReference type="NCBI Taxonomy" id="2952"/>
    <lineage>
        <taxon>Eukaryota</taxon>
        <taxon>Sar</taxon>
        <taxon>Alveolata</taxon>
        <taxon>Dinophyceae</taxon>
        <taxon>Suessiales</taxon>
        <taxon>Symbiodiniaceae</taxon>
        <taxon>Symbiodinium</taxon>
    </lineage>
</organism>
<evidence type="ECO:0000313" key="1">
    <source>
        <dbReference type="EMBL" id="CAE7647048.1"/>
    </source>
</evidence>
<gene>
    <name evidence="1" type="ORF">SPIL2461_LOCUS17213</name>
</gene>